<evidence type="ECO:0000313" key="6">
    <source>
        <dbReference type="Proteomes" id="UP000694523"/>
    </source>
</evidence>
<keyword evidence="2" id="KW-0863">Zinc-finger</keyword>
<feature type="compositionally biased region" description="Basic and acidic residues" evidence="4">
    <location>
        <begin position="131"/>
        <end position="150"/>
    </location>
</feature>
<dbReference type="InterPro" id="IPR051520">
    <property type="entry name" value="Elbow/Noc_ZnFinger"/>
</dbReference>
<sequence>MSTSPAVSVLTKSPNNTTAWRRSGRGPVQSSVSPADPQRQAKRIPIKVLKMLTARAGHILHPEYLQPLPSTPVSPIELDAKKSPLALLAQTCSQIGKPDPPSASKHSSGGSGSSGSGDKDKAPLKMSDLGAEDKSSFKPYNKTDKKDSGSAERNGFRLPSATCQPFTPRTSSPNPKDKEEKKEDRPDSVPRTAAEEAPKPAPTPPTSSSSSTGLGLVAPVSPYKPGPGHVFPLPAAGMSYPYGYPQPFLTPGMTLDPKCSVSSSGLLGQFASLAGGAKGSSPLAGASPPGLAPGLCRDPFCLGFHCAGLSSSAGCDSVKSGYQLMYAPPAAHAPLHSAHSFPGHALYSYGLVPNDPLPHRFGTSEELLAHLRTHTAFSSDKLIPGYHSNGSSLAMAAAMAASCHMHVPSGSPGALALRGPHHALGLSRYHPYSKSPLPVSAPGAVHVPPPGPYYSPSPYFLGQRLTPALYQ</sequence>
<feature type="region of interest" description="Disordered" evidence="4">
    <location>
        <begin position="89"/>
        <end position="220"/>
    </location>
</feature>
<feature type="compositionally biased region" description="Polar residues" evidence="4">
    <location>
        <begin position="1"/>
        <end position="20"/>
    </location>
</feature>
<feature type="compositionally biased region" description="Basic and acidic residues" evidence="4">
    <location>
        <begin position="175"/>
        <end position="198"/>
    </location>
</feature>
<reference evidence="5" key="1">
    <citation type="submission" date="2025-08" db="UniProtKB">
        <authorList>
            <consortium name="Ensembl"/>
        </authorList>
    </citation>
    <scope>IDENTIFICATION</scope>
</reference>
<dbReference type="Ensembl" id="ENSNMLT00000045355.1">
    <property type="protein sequence ID" value="ENSNMLP00000040789.1"/>
    <property type="gene ID" value="ENSNMLG00000025019.1"/>
</dbReference>
<name>A0A8C6UXE7_9GOBI</name>
<dbReference type="GO" id="GO:0045892">
    <property type="term" value="P:negative regulation of DNA-templated transcription"/>
    <property type="evidence" value="ECO:0007669"/>
    <property type="project" value="TreeGrafter"/>
</dbReference>
<organism evidence="5 6">
    <name type="scientific">Neogobius melanostomus</name>
    <name type="common">round goby</name>
    <dbReference type="NCBI Taxonomy" id="47308"/>
    <lineage>
        <taxon>Eukaryota</taxon>
        <taxon>Metazoa</taxon>
        <taxon>Chordata</taxon>
        <taxon>Craniata</taxon>
        <taxon>Vertebrata</taxon>
        <taxon>Euteleostomi</taxon>
        <taxon>Actinopterygii</taxon>
        <taxon>Neopterygii</taxon>
        <taxon>Teleostei</taxon>
        <taxon>Neoteleostei</taxon>
        <taxon>Acanthomorphata</taxon>
        <taxon>Gobiaria</taxon>
        <taxon>Gobiiformes</taxon>
        <taxon>Gobioidei</taxon>
        <taxon>Gobiidae</taxon>
        <taxon>Benthophilinae</taxon>
        <taxon>Neogobiini</taxon>
        <taxon>Neogobius</taxon>
    </lineage>
</organism>
<keyword evidence="1" id="KW-0479">Metal-binding</keyword>
<dbReference type="GO" id="GO:0005634">
    <property type="term" value="C:nucleus"/>
    <property type="evidence" value="ECO:0007669"/>
    <property type="project" value="TreeGrafter"/>
</dbReference>
<evidence type="ECO:0000313" key="5">
    <source>
        <dbReference type="Ensembl" id="ENSNMLP00000040789.1"/>
    </source>
</evidence>
<feature type="region of interest" description="Disordered" evidence="4">
    <location>
        <begin position="1"/>
        <end position="43"/>
    </location>
</feature>
<evidence type="ECO:0000256" key="1">
    <source>
        <dbReference type="ARBA" id="ARBA00022723"/>
    </source>
</evidence>
<dbReference type="Proteomes" id="UP000694523">
    <property type="component" value="Unplaced"/>
</dbReference>
<dbReference type="PANTHER" id="PTHR12522">
    <property type="entry name" value="ZINC-FINGER PROTEIN NOLZ1-RELATED"/>
    <property type="match status" value="1"/>
</dbReference>
<dbReference type="AlphaFoldDB" id="A0A8C6UXE7"/>
<dbReference type="PANTHER" id="PTHR12522:SF3">
    <property type="entry name" value="ZINC FINGER PROTEIN 503"/>
    <property type="match status" value="1"/>
</dbReference>
<evidence type="ECO:0000256" key="3">
    <source>
        <dbReference type="ARBA" id="ARBA00022833"/>
    </source>
</evidence>
<evidence type="ECO:0000256" key="2">
    <source>
        <dbReference type="ARBA" id="ARBA00022771"/>
    </source>
</evidence>
<evidence type="ECO:0008006" key="7">
    <source>
        <dbReference type="Google" id="ProtNLM"/>
    </source>
</evidence>
<accession>A0A8C6UXE7</accession>
<keyword evidence="3" id="KW-0862">Zinc</keyword>
<feature type="compositionally biased region" description="Polar residues" evidence="4">
    <location>
        <begin position="161"/>
        <end position="170"/>
    </location>
</feature>
<evidence type="ECO:0000256" key="4">
    <source>
        <dbReference type="SAM" id="MobiDB-lite"/>
    </source>
</evidence>
<dbReference type="GO" id="GO:0008270">
    <property type="term" value="F:zinc ion binding"/>
    <property type="evidence" value="ECO:0007669"/>
    <property type="project" value="UniProtKB-KW"/>
</dbReference>
<protein>
    <recommendedName>
        <fullName evidence="7">Zinc finger protein 503</fullName>
    </recommendedName>
</protein>
<keyword evidence="6" id="KW-1185">Reference proteome</keyword>
<reference evidence="5" key="2">
    <citation type="submission" date="2025-09" db="UniProtKB">
        <authorList>
            <consortium name="Ensembl"/>
        </authorList>
    </citation>
    <scope>IDENTIFICATION</scope>
</reference>
<proteinExistence type="predicted"/>